<feature type="compositionally biased region" description="Basic residues" evidence="1">
    <location>
        <begin position="132"/>
        <end position="151"/>
    </location>
</feature>
<feature type="transmembrane region" description="Helical" evidence="2">
    <location>
        <begin position="7"/>
        <end position="28"/>
    </location>
</feature>
<evidence type="ECO:0000256" key="2">
    <source>
        <dbReference type="SAM" id="Phobius"/>
    </source>
</evidence>
<feature type="transmembrane region" description="Helical" evidence="2">
    <location>
        <begin position="48"/>
        <end position="66"/>
    </location>
</feature>
<proteinExistence type="predicted"/>
<accession>A0A915K9X9</accession>
<evidence type="ECO:0000256" key="1">
    <source>
        <dbReference type="SAM" id="MobiDB-lite"/>
    </source>
</evidence>
<keyword evidence="3" id="KW-1185">Reference proteome</keyword>
<evidence type="ECO:0000313" key="3">
    <source>
        <dbReference type="Proteomes" id="UP000887565"/>
    </source>
</evidence>
<reference evidence="4" key="1">
    <citation type="submission" date="2022-11" db="UniProtKB">
        <authorList>
            <consortium name="WormBaseParasite"/>
        </authorList>
    </citation>
    <scope>IDENTIFICATION</scope>
</reference>
<keyword evidence="2" id="KW-0472">Membrane</keyword>
<evidence type="ECO:0000313" key="4">
    <source>
        <dbReference type="WBParaSite" id="nRc.2.0.1.t34718-RA"/>
    </source>
</evidence>
<dbReference type="WBParaSite" id="nRc.2.0.1.t34718-RA">
    <property type="protein sequence ID" value="nRc.2.0.1.t34718-RA"/>
    <property type="gene ID" value="nRc.2.0.1.g34718"/>
</dbReference>
<protein>
    <submittedName>
        <fullName evidence="4">Uncharacterized protein</fullName>
    </submittedName>
</protein>
<dbReference type="Proteomes" id="UP000887565">
    <property type="component" value="Unplaced"/>
</dbReference>
<sequence>MAAHQQYLAAAAAAAALHNNSLLLPFLYHHQAPPPSATQTPSVNAAAALYGQTLQLGSFVFVYSLSKNAHVDKQFRPSKVIEIGFLISSRAAFAESSTVASIILKNFEVHRVDSFNLKAAVSATYIPEKTNKNSHGRRRRENGKKAKKFLR</sequence>
<organism evidence="3 4">
    <name type="scientific">Romanomermis culicivorax</name>
    <name type="common">Nematode worm</name>
    <dbReference type="NCBI Taxonomy" id="13658"/>
    <lineage>
        <taxon>Eukaryota</taxon>
        <taxon>Metazoa</taxon>
        <taxon>Ecdysozoa</taxon>
        <taxon>Nematoda</taxon>
        <taxon>Enoplea</taxon>
        <taxon>Dorylaimia</taxon>
        <taxon>Mermithida</taxon>
        <taxon>Mermithoidea</taxon>
        <taxon>Mermithidae</taxon>
        <taxon>Romanomermis</taxon>
    </lineage>
</organism>
<feature type="region of interest" description="Disordered" evidence="1">
    <location>
        <begin position="128"/>
        <end position="151"/>
    </location>
</feature>
<keyword evidence="2" id="KW-0812">Transmembrane</keyword>
<keyword evidence="2" id="KW-1133">Transmembrane helix</keyword>
<name>A0A915K9X9_ROMCU</name>
<dbReference type="AlphaFoldDB" id="A0A915K9X9"/>